<dbReference type="InterPro" id="IPR045584">
    <property type="entry name" value="Pilin-like"/>
</dbReference>
<accession>A0A455VV95</accession>
<reference evidence="12" key="1">
    <citation type="submission" date="2019-03" db="EMBL/GenBank/DDBJ databases">
        <title>Complete genome sequences of Enterobacter asburiae str. MRY18-106 isolated from a patient in Japan.</title>
        <authorList>
            <person name="Sekizuka T."/>
            <person name="Matsui M."/>
            <person name="Takara T."/>
            <person name="Uechi A."/>
            <person name="Harakuni M."/>
            <person name="Kimura T."/>
            <person name="Suzuki S."/>
            <person name="Kuroda M."/>
        </authorList>
    </citation>
    <scope>NUCLEOTIDE SEQUENCE</scope>
    <source>
        <strain evidence="12">MRY18-106</strain>
    </source>
</reference>
<sequence length="226" mass="25376">MSKVQRQQGFTLLEIMIALAIFAVISILAWQTLDGAMRTSTASDEAATKVTALQRTYNLLSRDFYQQQARAPRNSGEVFVQQQNGVEMTTLNGISGQVQLERVRWTLKDKRLWRNVWAAIDGPASAQPEEVPILSDVKEMKWRFWHEGWQDKWTDIAHQPDGVELNLTMENGETWRWVFITPGDMPEIQTAPKETNADPAQPAAENAAQPVTTPQPDTAVEPGVSS</sequence>
<dbReference type="SUPFAM" id="SSF54523">
    <property type="entry name" value="Pili subunits"/>
    <property type="match status" value="1"/>
</dbReference>
<dbReference type="PANTHER" id="PTHR39583">
    <property type="entry name" value="TYPE II SECRETION SYSTEM PROTEIN J-RELATED"/>
    <property type="match status" value="1"/>
</dbReference>
<dbReference type="AlphaFoldDB" id="A0A455VV95"/>
<evidence type="ECO:0000256" key="10">
    <source>
        <dbReference type="SAM" id="MobiDB-lite"/>
    </source>
</evidence>
<keyword evidence="8 11" id="KW-1133">Transmembrane helix</keyword>
<evidence type="ECO:0000256" key="9">
    <source>
        <dbReference type="ARBA" id="ARBA00023136"/>
    </source>
</evidence>
<dbReference type="Pfam" id="PF07963">
    <property type="entry name" value="N_methyl"/>
    <property type="match status" value="1"/>
</dbReference>
<evidence type="ECO:0000256" key="4">
    <source>
        <dbReference type="ARBA" id="ARBA00022475"/>
    </source>
</evidence>
<dbReference type="Pfam" id="PF11612">
    <property type="entry name" value="T2SSJ"/>
    <property type="match status" value="1"/>
</dbReference>
<feature type="compositionally biased region" description="Low complexity" evidence="10">
    <location>
        <begin position="197"/>
        <end position="210"/>
    </location>
</feature>
<evidence type="ECO:0000256" key="11">
    <source>
        <dbReference type="SAM" id="Phobius"/>
    </source>
</evidence>
<evidence type="ECO:0000313" key="12">
    <source>
        <dbReference type="EMBL" id="BBI94838.1"/>
    </source>
</evidence>
<evidence type="ECO:0000256" key="2">
    <source>
        <dbReference type="ARBA" id="ARBA00011084"/>
    </source>
</evidence>
<keyword evidence="6" id="KW-0997">Cell inner membrane</keyword>
<evidence type="ECO:0000256" key="5">
    <source>
        <dbReference type="ARBA" id="ARBA00022481"/>
    </source>
</evidence>
<dbReference type="NCBIfam" id="TIGR02532">
    <property type="entry name" value="IV_pilin_GFxxxE"/>
    <property type="match status" value="1"/>
</dbReference>
<keyword evidence="4" id="KW-1003">Cell membrane</keyword>
<evidence type="ECO:0000256" key="1">
    <source>
        <dbReference type="ARBA" id="ARBA00004377"/>
    </source>
</evidence>
<dbReference type="RefSeq" id="WP_198885053.1">
    <property type="nucleotide sequence ID" value="NZ_JAEKKB010000001.1"/>
</dbReference>
<dbReference type="InterPro" id="IPR051621">
    <property type="entry name" value="T2SS_protein_J"/>
</dbReference>
<dbReference type="PANTHER" id="PTHR39583:SF2">
    <property type="entry name" value="TYPE II SECRETION SYSTEM PROTEIN J"/>
    <property type="match status" value="1"/>
</dbReference>
<dbReference type="InterPro" id="IPR010055">
    <property type="entry name" value="T2SS_protein-GspJ"/>
</dbReference>
<proteinExistence type="inferred from homology"/>
<evidence type="ECO:0000256" key="6">
    <source>
        <dbReference type="ARBA" id="ARBA00022519"/>
    </source>
</evidence>
<evidence type="ECO:0000256" key="8">
    <source>
        <dbReference type="ARBA" id="ARBA00022989"/>
    </source>
</evidence>
<organism evidence="12">
    <name type="scientific">Enterobacter asburiae</name>
    <dbReference type="NCBI Taxonomy" id="61645"/>
    <lineage>
        <taxon>Bacteria</taxon>
        <taxon>Pseudomonadati</taxon>
        <taxon>Pseudomonadota</taxon>
        <taxon>Gammaproteobacteria</taxon>
        <taxon>Enterobacterales</taxon>
        <taxon>Enterobacteriaceae</taxon>
        <taxon>Enterobacter</taxon>
        <taxon>Enterobacter cloacae complex</taxon>
    </lineage>
</organism>
<evidence type="ECO:0000256" key="3">
    <source>
        <dbReference type="ARBA" id="ARBA00021539"/>
    </source>
</evidence>
<dbReference type="GO" id="GO:0015628">
    <property type="term" value="P:protein secretion by the type II secretion system"/>
    <property type="evidence" value="ECO:0007669"/>
    <property type="project" value="InterPro"/>
</dbReference>
<keyword evidence="5" id="KW-0488">Methylation</keyword>
<keyword evidence="9 11" id="KW-0472">Membrane</keyword>
<evidence type="ECO:0000256" key="7">
    <source>
        <dbReference type="ARBA" id="ARBA00022692"/>
    </source>
</evidence>
<name>A0A455VV95_ENTAS</name>
<comment type="similarity">
    <text evidence="2">Belongs to the GSP J family.</text>
</comment>
<comment type="subcellular location">
    <subcellularLocation>
        <location evidence="1">Cell inner membrane</location>
        <topology evidence="1">Single-pass membrane protein</topology>
    </subcellularLocation>
</comment>
<dbReference type="Gene3D" id="3.10.610.10">
    <property type="entry name" value="GSPII I/J protein-like"/>
    <property type="match status" value="1"/>
</dbReference>
<dbReference type="EMBL" id="AP019533">
    <property type="protein sequence ID" value="BBI94838.1"/>
    <property type="molecule type" value="Genomic_DNA"/>
</dbReference>
<dbReference type="GO" id="GO:0015627">
    <property type="term" value="C:type II protein secretion system complex"/>
    <property type="evidence" value="ECO:0007669"/>
    <property type="project" value="InterPro"/>
</dbReference>
<keyword evidence="7 11" id="KW-0812">Transmembrane</keyword>
<feature type="transmembrane region" description="Helical" evidence="11">
    <location>
        <begin position="12"/>
        <end position="30"/>
    </location>
</feature>
<dbReference type="GO" id="GO:0005886">
    <property type="term" value="C:plasma membrane"/>
    <property type="evidence" value="ECO:0007669"/>
    <property type="project" value="UniProtKB-SubCell"/>
</dbReference>
<dbReference type="NCBIfam" id="TIGR01711">
    <property type="entry name" value="gspJ"/>
    <property type="match status" value="1"/>
</dbReference>
<feature type="region of interest" description="Disordered" evidence="10">
    <location>
        <begin position="186"/>
        <end position="226"/>
    </location>
</feature>
<protein>
    <recommendedName>
        <fullName evidence="3">Type II secretion system protein J</fullName>
    </recommendedName>
</protein>
<dbReference type="PROSITE" id="PS00409">
    <property type="entry name" value="PROKAR_NTER_METHYL"/>
    <property type="match status" value="1"/>
</dbReference>
<dbReference type="InterPro" id="IPR012902">
    <property type="entry name" value="N_methyl_site"/>
</dbReference>
<gene>
    <name evidence="12" type="primary">gspJ</name>
    <name evidence="12" type="ORF">MRY18106EAS_13700</name>
</gene>